<feature type="transmembrane region" description="Helical" evidence="1">
    <location>
        <begin position="20"/>
        <end position="39"/>
    </location>
</feature>
<dbReference type="AlphaFoldDB" id="A0A7X6H194"/>
<feature type="transmembrane region" description="Helical" evidence="1">
    <location>
        <begin position="102"/>
        <end position="124"/>
    </location>
</feature>
<keyword evidence="3" id="KW-1185">Reference proteome</keyword>
<keyword evidence="1" id="KW-0812">Transmembrane</keyword>
<comment type="caution">
    <text evidence="2">The sequence shown here is derived from an EMBL/GenBank/DDBJ whole genome shotgun (WGS) entry which is preliminary data.</text>
</comment>
<dbReference type="EMBL" id="JAAZQQ010000006">
    <property type="protein sequence ID" value="NKX46191.1"/>
    <property type="molecule type" value="Genomic_DNA"/>
</dbReference>
<evidence type="ECO:0000256" key="1">
    <source>
        <dbReference type="SAM" id="Phobius"/>
    </source>
</evidence>
<organism evidence="2 3">
    <name type="scientific">Roseicyclus persicicus</name>
    <dbReference type="NCBI Taxonomy" id="2650661"/>
    <lineage>
        <taxon>Bacteria</taxon>
        <taxon>Pseudomonadati</taxon>
        <taxon>Pseudomonadota</taxon>
        <taxon>Alphaproteobacteria</taxon>
        <taxon>Rhodobacterales</taxon>
        <taxon>Roseobacteraceae</taxon>
        <taxon>Roseicyclus</taxon>
    </lineage>
</organism>
<feature type="transmembrane region" description="Helical" evidence="1">
    <location>
        <begin position="75"/>
        <end position="96"/>
    </location>
</feature>
<reference evidence="2 3" key="1">
    <citation type="submission" date="2020-04" db="EMBL/GenBank/DDBJ databases">
        <authorList>
            <person name="Yoon J."/>
        </authorList>
    </citation>
    <scope>NUCLEOTIDE SEQUENCE [LARGE SCALE GENOMIC DNA]</scope>
    <source>
        <strain evidence="2 3">KMU-115</strain>
    </source>
</reference>
<gene>
    <name evidence="2" type="ORF">HCU73_16475</name>
</gene>
<keyword evidence="1" id="KW-0472">Membrane</keyword>
<sequence length="172" mass="19697">MDFFDLVTEVIDFRSFSNLWYWIVLAILWSTLSHWVLGIPYHLVQRARRGDAESLRDLYALAEINSRRILGFADLSGTGFVAASAFVLSSLAVLGWGYRVEFAQAVILLLMPLILVTALTVHTARRLHDSGFERLEIRLRNHRLMVQGMGIVFIFVTAFWGMYTNVTFTPLR</sequence>
<proteinExistence type="predicted"/>
<protein>
    <submittedName>
        <fullName evidence="2">Component of SufBCD complex</fullName>
    </submittedName>
</protein>
<dbReference type="Proteomes" id="UP000526408">
    <property type="component" value="Unassembled WGS sequence"/>
</dbReference>
<evidence type="ECO:0000313" key="2">
    <source>
        <dbReference type="EMBL" id="NKX46191.1"/>
    </source>
</evidence>
<feature type="transmembrane region" description="Helical" evidence="1">
    <location>
        <begin position="144"/>
        <end position="163"/>
    </location>
</feature>
<dbReference type="RefSeq" id="WP_168624575.1">
    <property type="nucleotide sequence ID" value="NZ_JAAZQQ010000006.1"/>
</dbReference>
<name>A0A7X6H194_9RHOB</name>
<keyword evidence="1" id="KW-1133">Transmembrane helix</keyword>
<accession>A0A7X6H194</accession>
<evidence type="ECO:0000313" key="3">
    <source>
        <dbReference type="Proteomes" id="UP000526408"/>
    </source>
</evidence>